<sequence>MSTRARPPMQTPRNGRSRNERLALLDDEDSPQSPSYFEWREKTIRTQAYKPTPKPAPKVNAIQRLFRLFT</sequence>
<accession>A0ABS1WUJ7</accession>
<dbReference type="EMBL" id="JAEVLS010000002">
    <property type="protein sequence ID" value="MBM0104633.1"/>
    <property type="molecule type" value="Genomic_DNA"/>
</dbReference>
<dbReference type="RefSeq" id="WP_203166629.1">
    <property type="nucleotide sequence ID" value="NZ_JAEVLS010000002.1"/>
</dbReference>
<dbReference type="Proteomes" id="UP000661077">
    <property type="component" value="Unassembled WGS sequence"/>
</dbReference>
<reference evidence="2 3" key="1">
    <citation type="journal article" date="2021" name="Int. J. Syst. Evol. Microbiol.">
        <title>Steroidobacter gossypii sp. nov., isolated from soil of cotton cropping field.</title>
        <authorList>
            <person name="Huang R."/>
            <person name="Yang S."/>
            <person name="Zhen C."/>
            <person name="Liu W."/>
        </authorList>
    </citation>
    <scope>NUCLEOTIDE SEQUENCE [LARGE SCALE GENOMIC DNA]</scope>
    <source>
        <strain evidence="2 3">S1-65</strain>
    </source>
</reference>
<feature type="region of interest" description="Disordered" evidence="1">
    <location>
        <begin position="1"/>
        <end position="35"/>
    </location>
</feature>
<gene>
    <name evidence="2" type="ORF">JM946_07740</name>
</gene>
<comment type="caution">
    <text evidence="2">The sequence shown here is derived from an EMBL/GenBank/DDBJ whole genome shotgun (WGS) entry which is preliminary data.</text>
</comment>
<protein>
    <submittedName>
        <fullName evidence="2">Uncharacterized protein</fullName>
    </submittedName>
</protein>
<evidence type="ECO:0000313" key="2">
    <source>
        <dbReference type="EMBL" id="MBM0104633.1"/>
    </source>
</evidence>
<evidence type="ECO:0000256" key="1">
    <source>
        <dbReference type="SAM" id="MobiDB-lite"/>
    </source>
</evidence>
<keyword evidence="3" id="KW-1185">Reference proteome</keyword>
<name>A0ABS1WUJ7_9GAMM</name>
<proteinExistence type="predicted"/>
<organism evidence="2 3">
    <name type="scientific">Steroidobacter gossypii</name>
    <dbReference type="NCBI Taxonomy" id="2805490"/>
    <lineage>
        <taxon>Bacteria</taxon>
        <taxon>Pseudomonadati</taxon>
        <taxon>Pseudomonadota</taxon>
        <taxon>Gammaproteobacteria</taxon>
        <taxon>Steroidobacterales</taxon>
        <taxon>Steroidobacteraceae</taxon>
        <taxon>Steroidobacter</taxon>
    </lineage>
</organism>
<evidence type="ECO:0000313" key="3">
    <source>
        <dbReference type="Proteomes" id="UP000661077"/>
    </source>
</evidence>